<sequence length="1074" mass="113015">MLQLCLLFLAFLTPSITTTSTRTPGEKCEKHKYGATCSDTCGHCAGNQTCNSVNGRCLPCVTGWKPQPLCTTGLSLGDDCTEAPYGCAKHTECDASQGHVCKISSNAPCNTTGDCANVVSGFLCTFGQCVLPAGAQCEEWPDACIRGSSCNASQGHVCRVSSNQQCTTDGDCANTGSGYVCRQGQCEISKHGPCQRTADCANVASGYICDGLNQCSLALGANCYNETDGCGRHAECDASQGHICNCKINTYGPTCSDTCGRCAGNKPCNSSTGHCLACVPGWTPEPFCTTGLPLGAYCKETPDGCVTHAHCDTSQGHVCKISSHGPCNTTEECAHVAYGFVCDSLGQCSLPLGTYCKKTPDGCVTNTECYANRGHVCNCEKYKYGPTCSDTCGSCAGNQPCDPSTGQCPVCVDGWAPPLCATVLPLGAKCKETLTACGKHAECDASQGFVCKMSINEPCDTTGDCANVASGIVCGTLGLCSVSFGGSCKQAPGGCGKEAECDASQGHVCKSSSNGPCKTTGECANVASDFFCDTLGRCSLPLGTYCKEWPDGCGKEAECDASQGHVCKMSSDGPCNTTEACANVASGFVCDRLGQCSLPLGADCNDTQDGCGTHAECDASQGHVCKMSRHEPCNTTEECANVAYGFVCDGLGQCSLPLGADCNDTQDGCITHAECDASQGHVCKMSRHEPCNTTEECANVAYGFVCDSLGQCSLPLGADCNDTQDGCITHAECDASQGHVCNCANNEKYGPTCSDTCGHCADNQPCNSSTGHCLACLAGWTPPPLCTTAVSGITPIEQIVVGVTVAVLLFWLLLAVFVTLWHILYYRGCCPCIYVGDKRRKKEEDGEDAEVSLDTGPPSTFRKFISCGGAGVAFLSVLFCISCGKLLSDKFRWRKDVIQNDAENMPTLQGHSPEKSLDPQAVDAKHTATSQSVLQKNLPGSDGSDEKEKNQATFDGNQLYVDPHLSPSHHLSTDQYASLIIAVNKNTKGGRPQDTEHGPGHSQQQSNDGKRLYIDPHHSHHLSSDQYAPLLIAVNKYIKDGRAKDANKILENDPQDSDQKPRDPIPTIINEAIL</sequence>
<reference evidence="5 6" key="1">
    <citation type="submission" date="2024-02" db="EMBL/GenBank/DDBJ databases">
        <title>Chromosome-scale genome assembly of the rough periwinkle Littorina saxatilis.</title>
        <authorList>
            <person name="De Jode A."/>
            <person name="Faria R."/>
            <person name="Formenti G."/>
            <person name="Sims Y."/>
            <person name="Smith T.P."/>
            <person name="Tracey A."/>
            <person name="Wood J.M.D."/>
            <person name="Zagrodzka Z.B."/>
            <person name="Johannesson K."/>
            <person name="Butlin R.K."/>
            <person name="Leder E.H."/>
        </authorList>
    </citation>
    <scope>NUCLEOTIDE SEQUENCE [LARGE SCALE GENOMIC DNA]</scope>
    <source>
        <strain evidence="5">Snail1</strain>
        <tissue evidence="5">Muscle</tissue>
    </source>
</reference>
<comment type="caution">
    <text evidence="5">The sequence shown here is derived from an EMBL/GenBank/DDBJ whole genome shotgun (WGS) entry which is preliminary data.</text>
</comment>
<dbReference type="EMBL" id="JBAMIC010000018">
    <property type="protein sequence ID" value="KAK7095514.1"/>
    <property type="molecule type" value="Genomic_DNA"/>
</dbReference>
<accession>A0AAN9B0G8</accession>
<dbReference type="InterPro" id="IPR000742">
    <property type="entry name" value="EGF"/>
</dbReference>
<keyword evidence="2" id="KW-0812">Transmembrane</keyword>
<feature type="chain" id="PRO_5042890516" description="EGF-like domain-containing protein" evidence="3">
    <location>
        <begin position="19"/>
        <end position="1074"/>
    </location>
</feature>
<evidence type="ECO:0000256" key="3">
    <source>
        <dbReference type="SAM" id="SignalP"/>
    </source>
</evidence>
<feature type="transmembrane region" description="Helical" evidence="2">
    <location>
        <begin position="864"/>
        <end position="887"/>
    </location>
</feature>
<evidence type="ECO:0000313" key="6">
    <source>
        <dbReference type="Proteomes" id="UP001374579"/>
    </source>
</evidence>
<keyword evidence="2" id="KW-0472">Membrane</keyword>
<feature type="domain" description="EGF-like" evidence="4">
    <location>
        <begin position="244"/>
        <end position="255"/>
    </location>
</feature>
<protein>
    <recommendedName>
        <fullName evidence="4">EGF-like domain-containing protein</fullName>
    </recommendedName>
</protein>
<feature type="region of interest" description="Disordered" evidence="1">
    <location>
        <begin position="904"/>
        <end position="950"/>
    </location>
</feature>
<feature type="signal peptide" evidence="3">
    <location>
        <begin position="1"/>
        <end position="18"/>
    </location>
</feature>
<name>A0AAN9B0G8_9CAEN</name>
<evidence type="ECO:0000313" key="5">
    <source>
        <dbReference type="EMBL" id="KAK7095514.1"/>
    </source>
</evidence>
<feature type="region of interest" description="Disordered" evidence="1">
    <location>
        <begin position="987"/>
        <end position="1021"/>
    </location>
</feature>
<dbReference type="PROSITE" id="PS00022">
    <property type="entry name" value="EGF_1"/>
    <property type="match status" value="1"/>
</dbReference>
<evidence type="ECO:0000259" key="4">
    <source>
        <dbReference type="PROSITE" id="PS00022"/>
    </source>
</evidence>
<dbReference type="AlphaFoldDB" id="A0AAN9B0G8"/>
<keyword evidence="3" id="KW-0732">Signal</keyword>
<evidence type="ECO:0000256" key="1">
    <source>
        <dbReference type="SAM" id="MobiDB-lite"/>
    </source>
</evidence>
<keyword evidence="6" id="KW-1185">Reference proteome</keyword>
<keyword evidence="2" id="KW-1133">Transmembrane helix</keyword>
<proteinExistence type="predicted"/>
<organism evidence="5 6">
    <name type="scientific">Littorina saxatilis</name>
    <dbReference type="NCBI Taxonomy" id="31220"/>
    <lineage>
        <taxon>Eukaryota</taxon>
        <taxon>Metazoa</taxon>
        <taxon>Spiralia</taxon>
        <taxon>Lophotrochozoa</taxon>
        <taxon>Mollusca</taxon>
        <taxon>Gastropoda</taxon>
        <taxon>Caenogastropoda</taxon>
        <taxon>Littorinimorpha</taxon>
        <taxon>Littorinoidea</taxon>
        <taxon>Littorinidae</taxon>
        <taxon>Littorina</taxon>
    </lineage>
</organism>
<dbReference type="Proteomes" id="UP001374579">
    <property type="component" value="Unassembled WGS sequence"/>
</dbReference>
<feature type="compositionally biased region" description="Basic and acidic residues" evidence="1">
    <location>
        <begin position="1008"/>
        <end position="1017"/>
    </location>
</feature>
<feature type="transmembrane region" description="Helical" evidence="2">
    <location>
        <begin position="799"/>
        <end position="824"/>
    </location>
</feature>
<gene>
    <name evidence="5" type="ORF">V1264_006910</name>
</gene>
<evidence type="ECO:0000256" key="2">
    <source>
        <dbReference type="SAM" id="Phobius"/>
    </source>
</evidence>